<protein>
    <submittedName>
        <fullName evidence="1">Type IV toxin-antitoxin system AbiEi family antitoxin domain-containing protein</fullName>
    </submittedName>
</protein>
<name>A0ABU3SII7_9MICO</name>
<organism evidence="1 2">
    <name type="scientific">Microbacterium phycohabitans</name>
    <dbReference type="NCBI Taxonomy" id="3075993"/>
    <lineage>
        <taxon>Bacteria</taxon>
        <taxon>Bacillati</taxon>
        <taxon>Actinomycetota</taxon>
        <taxon>Actinomycetes</taxon>
        <taxon>Micrococcales</taxon>
        <taxon>Microbacteriaceae</taxon>
        <taxon>Microbacterium</taxon>
    </lineage>
</organism>
<evidence type="ECO:0000313" key="2">
    <source>
        <dbReference type="Proteomes" id="UP001261125"/>
    </source>
</evidence>
<dbReference type="Proteomes" id="UP001261125">
    <property type="component" value="Unassembled WGS sequence"/>
</dbReference>
<accession>A0ABU3SII7</accession>
<evidence type="ECO:0000313" key="1">
    <source>
        <dbReference type="EMBL" id="MDU0344456.1"/>
    </source>
</evidence>
<proteinExistence type="predicted"/>
<gene>
    <name evidence="1" type="ORF">RWH44_01955</name>
</gene>
<dbReference type="EMBL" id="JAWDIT010000001">
    <property type="protein sequence ID" value="MDU0344456.1"/>
    <property type="molecule type" value="Genomic_DNA"/>
</dbReference>
<comment type="caution">
    <text evidence="1">The sequence shown here is derived from an EMBL/GenBank/DDBJ whole genome shotgun (WGS) entry which is preliminary data.</text>
</comment>
<sequence>MSGLALLSRDDLAADGVGSSALTRLLGAGAVVRLRPGVYVRPEPGSAPTPEEAIVLRARALEMVSREPPVFSHLTAAALHGLPVYAPSSPKVHVILGPDRPGAATGVVRHRGEVPAEQIVQRHGLRCTGLERTLADIARTMPFETAVCALDAGLRPVAVPEPGAFLPHAADERREHIRDIALRSAHGRTRALRSVAFADGRAQLPGESISRIRLAELGFAPPDLQVAVPGPSGRPYYVDFGLDDVRAWGEFDGESKYRDEALRSGLSLDEVLLREKQREDWIRGRTQRPMARWQWAHLRTRDALGRRLSTFGIRPR</sequence>
<dbReference type="RefSeq" id="WP_316003270.1">
    <property type="nucleotide sequence ID" value="NZ_JAWDIT010000001.1"/>
</dbReference>
<reference evidence="1 2" key="1">
    <citation type="submission" date="2023-09" db="EMBL/GenBank/DDBJ databases">
        <title>Microbacterium fusihabitans sp. nov., Microbacterium phycihabitans sp. nov., and Microbacterium cervinum sp. nov., isolated from dried seaweeds of beach.</title>
        <authorList>
            <person name="Lee S.D."/>
        </authorList>
    </citation>
    <scope>NUCLEOTIDE SEQUENCE [LARGE SCALE GENOMIC DNA]</scope>
    <source>
        <strain evidence="1 2">KSW2-29</strain>
    </source>
</reference>
<keyword evidence="2" id="KW-1185">Reference proteome</keyword>